<dbReference type="InterPro" id="IPR036945">
    <property type="entry name" value="DAGK_sf"/>
</dbReference>
<dbReference type="InterPro" id="IPR033717">
    <property type="entry name" value="UDPK"/>
</dbReference>
<dbReference type="GO" id="GO:0016301">
    <property type="term" value="F:kinase activity"/>
    <property type="evidence" value="ECO:0007669"/>
    <property type="project" value="UniProtKB-KW"/>
</dbReference>
<evidence type="ECO:0000256" key="11">
    <source>
        <dbReference type="ARBA" id="ARBA00023098"/>
    </source>
</evidence>
<feature type="transmembrane region" description="Helical" evidence="15">
    <location>
        <begin position="56"/>
        <end position="75"/>
    </location>
</feature>
<evidence type="ECO:0000256" key="13">
    <source>
        <dbReference type="ARBA" id="ARBA00023209"/>
    </source>
</evidence>
<dbReference type="Gene3D" id="1.10.287.3610">
    <property type="match status" value="1"/>
</dbReference>
<evidence type="ECO:0000256" key="7">
    <source>
        <dbReference type="ARBA" id="ARBA00022741"/>
    </source>
</evidence>
<sequence length="124" mass="13799">MGRLFSFKKLIRNFGYAFSGLKTAFRSEQNFRIHAIAAFIVVLLAFVFRITVYEWLVIIVCISAVTGVELINTSIEKICNLVHPQTDARVKQIKDISAAAVLLVAAGAFVVGLLIFIPRMINLI</sequence>
<evidence type="ECO:0000256" key="5">
    <source>
        <dbReference type="ARBA" id="ARBA00022679"/>
    </source>
</evidence>
<accession>A0ABS8PQ36</accession>
<name>A0ABS8PQ36_9BACT</name>
<reference evidence="16 17" key="1">
    <citation type="submission" date="2021-11" db="EMBL/GenBank/DDBJ databases">
        <title>Genomic of Niabella pedocola.</title>
        <authorList>
            <person name="Wu T."/>
        </authorList>
    </citation>
    <scope>NUCLEOTIDE SEQUENCE [LARGE SCALE GENOMIC DNA]</scope>
    <source>
        <strain evidence="16 17">JCM 31011</strain>
    </source>
</reference>
<evidence type="ECO:0000256" key="1">
    <source>
        <dbReference type="ARBA" id="ARBA00004651"/>
    </source>
</evidence>
<keyword evidence="4" id="KW-0444">Lipid biosynthesis</keyword>
<proteinExistence type="inferred from homology"/>
<evidence type="ECO:0000256" key="15">
    <source>
        <dbReference type="SAM" id="Phobius"/>
    </source>
</evidence>
<dbReference type="CDD" id="cd14265">
    <property type="entry name" value="UDPK_IM_like"/>
    <property type="match status" value="1"/>
</dbReference>
<dbReference type="PANTHER" id="PTHR34299">
    <property type="entry name" value="DIACYLGLYCEROL KINASE"/>
    <property type="match status" value="1"/>
</dbReference>
<feature type="transmembrane region" description="Helical" evidence="15">
    <location>
        <begin position="96"/>
        <end position="117"/>
    </location>
</feature>
<comment type="similarity">
    <text evidence="2">Belongs to the bacterial diacylglycerol kinase family.</text>
</comment>
<evidence type="ECO:0000256" key="4">
    <source>
        <dbReference type="ARBA" id="ARBA00022516"/>
    </source>
</evidence>
<protein>
    <submittedName>
        <fullName evidence="16">Diacylglycerol kinase family protein</fullName>
    </submittedName>
</protein>
<evidence type="ECO:0000256" key="14">
    <source>
        <dbReference type="ARBA" id="ARBA00023264"/>
    </source>
</evidence>
<evidence type="ECO:0000313" key="16">
    <source>
        <dbReference type="EMBL" id="MCD2423207.1"/>
    </source>
</evidence>
<keyword evidence="12 15" id="KW-0472">Membrane</keyword>
<evidence type="ECO:0000256" key="9">
    <source>
        <dbReference type="ARBA" id="ARBA00022840"/>
    </source>
</evidence>
<feature type="transmembrane region" description="Helical" evidence="15">
    <location>
        <begin position="31"/>
        <end position="50"/>
    </location>
</feature>
<keyword evidence="17" id="KW-1185">Reference proteome</keyword>
<evidence type="ECO:0000256" key="3">
    <source>
        <dbReference type="ARBA" id="ARBA00022475"/>
    </source>
</evidence>
<keyword evidence="8 16" id="KW-0418">Kinase</keyword>
<evidence type="ECO:0000256" key="2">
    <source>
        <dbReference type="ARBA" id="ARBA00005967"/>
    </source>
</evidence>
<evidence type="ECO:0000256" key="10">
    <source>
        <dbReference type="ARBA" id="ARBA00022989"/>
    </source>
</evidence>
<keyword evidence="7" id="KW-0547">Nucleotide-binding</keyword>
<keyword evidence="9" id="KW-0067">ATP-binding</keyword>
<dbReference type="Pfam" id="PF01219">
    <property type="entry name" value="DAGK_prokar"/>
    <property type="match status" value="1"/>
</dbReference>
<dbReference type="InterPro" id="IPR000829">
    <property type="entry name" value="DAGK"/>
</dbReference>
<keyword evidence="5" id="KW-0808">Transferase</keyword>
<evidence type="ECO:0000256" key="8">
    <source>
        <dbReference type="ARBA" id="ARBA00022777"/>
    </source>
</evidence>
<dbReference type="RefSeq" id="WP_231004471.1">
    <property type="nucleotide sequence ID" value="NZ_JAJNEC010000005.1"/>
</dbReference>
<keyword evidence="14" id="KW-1208">Phospholipid metabolism</keyword>
<keyword evidence="13" id="KW-0594">Phospholipid biosynthesis</keyword>
<dbReference type="EMBL" id="JAJNEC010000005">
    <property type="protein sequence ID" value="MCD2423207.1"/>
    <property type="molecule type" value="Genomic_DNA"/>
</dbReference>
<keyword evidence="6 15" id="KW-0812">Transmembrane</keyword>
<keyword evidence="3" id="KW-1003">Cell membrane</keyword>
<evidence type="ECO:0000313" key="17">
    <source>
        <dbReference type="Proteomes" id="UP001199816"/>
    </source>
</evidence>
<organism evidence="16 17">
    <name type="scientific">Niabella pedocola</name>
    <dbReference type="NCBI Taxonomy" id="1752077"/>
    <lineage>
        <taxon>Bacteria</taxon>
        <taxon>Pseudomonadati</taxon>
        <taxon>Bacteroidota</taxon>
        <taxon>Chitinophagia</taxon>
        <taxon>Chitinophagales</taxon>
        <taxon>Chitinophagaceae</taxon>
        <taxon>Niabella</taxon>
    </lineage>
</organism>
<keyword evidence="11" id="KW-0443">Lipid metabolism</keyword>
<evidence type="ECO:0000256" key="6">
    <source>
        <dbReference type="ARBA" id="ARBA00022692"/>
    </source>
</evidence>
<evidence type="ECO:0000256" key="12">
    <source>
        <dbReference type="ARBA" id="ARBA00023136"/>
    </source>
</evidence>
<dbReference type="Proteomes" id="UP001199816">
    <property type="component" value="Unassembled WGS sequence"/>
</dbReference>
<comment type="subcellular location">
    <subcellularLocation>
        <location evidence="1">Cell membrane</location>
        <topology evidence="1">Multi-pass membrane protein</topology>
    </subcellularLocation>
</comment>
<dbReference type="PANTHER" id="PTHR34299:SF1">
    <property type="entry name" value="DIACYLGLYCEROL KINASE"/>
    <property type="match status" value="1"/>
</dbReference>
<gene>
    <name evidence="16" type="ORF">LQ567_10585</name>
</gene>
<comment type="caution">
    <text evidence="16">The sequence shown here is derived from an EMBL/GenBank/DDBJ whole genome shotgun (WGS) entry which is preliminary data.</text>
</comment>
<keyword evidence="10 15" id="KW-1133">Transmembrane helix</keyword>